<dbReference type="InterPro" id="IPR001878">
    <property type="entry name" value="Znf_CCHC"/>
</dbReference>
<accession>A0ABR3IE61</accession>
<proteinExistence type="predicted"/>
<keyword evidence="4" id="KW-1185">Reference proteome</keyword>
<dbReference type="Proteomes" id="UP001549920">
    <property type="component" value="Unassembled WGS sequence"/>
</dbReference>
<dbReference type="Pfam" id="PF03732">
    <property type="entry name" value="Retrotrans_gag"/>
    <property type="match status" value="1"/>
</dbReference>
<dbReference type="PANTHER" id="PTHR33223:SF6">
    <property type="entry name" value="CCHC-TYPE DOMAIN-CONTAINING PROTEIN"/>
    <property type="match status" value="1"/>
</dbReference>
<evidence type="ECO:0000259" key="2">
    <source>
        <dbReference type="SMART" id="SM00343"/>
    </source>
</evidence>
<feature type="domain" description="CCHC-type" evidence="2">
    <location>
        <begin position="229"/>
        <end position="245"/>
    </location>
</feature>
<dbReference type="SUPFAM" id="SSF57756">
    <property type="entry name" value="Retrovirus zinc finger-like domains"/>
    <property type="match status" value="1"/>
</dbReference>
<dbReference type="InterPro" id="IPR036875">
    <property type="entry name" value="Znf_CCHC_sf"/>
</dbReference>
<comment type="caution">
    <text evidence="3">The sequence shown here is derived from an EMBL/GenBank/DDBJ whole genome shotgun (WGS) entry which is preliminary data.</text>
</comment>
<dbReference type="InterPro" id="IPR005162">
    <property type="entry name" value="Retrotrans_gag_dom"/>
</dbReference>
<evidence type="ECO:0000256" key="1">
    <source>
        <dbReference type="SAM" id="MobiDB-lite"/>
    </source>
</evidence>
<reference evidence="3 4" key="1">
    <citation type="submission" date="2024-06" db="EMBL/GenBank/DDBJ databases">
        <title>A chromosome-level genome assembly of beet webworm, Loxostege sticticalis.</title>
        <authorList>
            <person name="Zhang Y."/>
        </authorList>
    </citation>
    <scope>NUCLEOTIDE SEQUENCE [LARGE SCALE GENOMIC DNA]</scope>
    <source>
        <strain evidence="3">AQ026</strain>
        <tissue evidence="3">Whole body</tissue>
    </source>
</reference>
<feature type="region of interest" description="Disordered" evidence="1">
    <location>
        <begin position="205"/>
        <end position="230"/>
    </location>
</feature>
<dbReference type="EMBL" id="JBEUOH010000004">
    <property type="protein sequence ID" value="KAL0894546.1"/>
    <property type="molecule type" value="Genomic_DNA"/>
</dbReference>
<protein>
    <recommendedName>
        <fullName evidence="2">CCHC-type domain-containing protein</fullName>
    </recommendedName>
</protein>
<evidence type="ECO:0000313" key="3">
    <source>
        <dbReference type="EMBL" id="KAL0894546.1"/>
    </source>
</evidence>
<evidence type="ECO:0000313" key="4">
    <source>
        <dbReference type="Proteomes" id="UP001549920"/>
    </source>
</evidence>
<gene>
    <name evidence="3" type="ORF">ABMA27_013118</name>
</gene>
<dbReference type="PANTHER" id="PTHR33223">
    <property type="entry name" value="CCHC-TYPE DOMAIN-CONTAINING PROTEIN"/>
    <property type="match status" value="1"/>
</dbReference>
<name>A0ABR3IE61_LOXSC</name>
<feature type="compositionally biased region" description="Low complexity" evidence="1">
    <location>
        <begin position="218"/>
        <end position="229"/>
    </location>
</feature>
<dbReference type="SMART" id="SM00343">
    <property type="entry name" value="ZnF_C2HC"/>
    <property type="match status" value="1"/>
</dbReference>
<organism evidence="3 4">
    <name type="scientific">Loxostege sticticalis</name>
    <name type="common">Beet webworm moth</name>
    <dbReference type="NCBI Taxonomy" id="481309"/>
    <lineage>
        <taxon>Eukaryota</taxon>
        <taxon>Metazoa</taxon>
        <taxon>Ecdysozoa</taxon>
        <taxon>Arthropoda</taxon>
        <taxon>Hexapoda</taxon>
        <taxon>Insecta</taxon>
        <taxon>Pterygota</taxon>
        <taxon>Neoptera</taxon>
        <taxon>Endopterygota</taxon>
        <taxon>Lepidoptera</taxon>
        <taxon>Glossata</taxon>
        <taxon>Ditrysia</taxon>
        <taxon>Pyraloidea</taxon>
        <taxon>Crambidae</taxon>
        <taxon>Pyraustinae</taxon>
        <taxon>Loxostege</taxon>
    </lineage>
</organism>
<sequence>MSTNKMDIKTEGKIEEHLPLSTLLQLIPDFNTNDISQVYRYIRSCDSAFKLSTDTQCEILLVFALNKITGPFSSDVHAKQYKDWAELKIFLIQKFSQTKTLGHLHLELQSMFQKPTESVTDYLHRVDLCRNKILEKLAAEIKDESLPGRKTMTEESALNVFINGLNSDIGIMLRTREFKTLSEAGNFAMQEEKIRKMNSARQDLLSNQKITSRPPRPNTNSNSNRPQQSCNYCKKPGHLISECRKRAYNNNLKQQTNTHTNTHQNQRALPAPQHFNKSVNHLNSQAAVEMDMFTETASNNFSIAHTPTSNTEIQEL</sequence>
<dbReference type="Gene3D" id="4.10.60.10">
    <property type="entry name" value="Zinc finger, CCHC-type"/>
    <property type="match status" value="1"/>
</dbReference>